<sequence length="559" mass="62651">MKLVRSSLWLGLIAVWLIRLLSLSAYPLMDTTEARYGEMARIMVETGNWITPQFDYGVPFWGKPPLFAWMSALGINTLGVNELAVRFPHWLLGLITVAMLAWFARRQGISGLKAAFVLSTSVIFTIASGAVMTDMALTFSLTLAMIGFYLAWHEHRHWTYVGFIGLAVGMLAKGPLVIVLMGLAILPWVVIVFGFRTGLKRLFTELPLIRGTLLMLVISVPWYVLAERATPGFLDYFIVGEHIKRFLVSGWQGDLYGTAHERLRGTIWLYALAGFMPWSLVLIYRLMNPKRSRQWWRFSAETLYYVLWGIAPMVLFTLAGNILPAYVLPGIPGLVLWLLSPPRTRKTNADEKYTAKGLSQHHASLHKKPMGERTSGNIVASNFVGHATNTDMPMRGASHSGVIVPCTYPQTSHNTSSFAHEGVKTSRVEPLSQAYQSVERHPIAATGNQRWLAMGGFIPLALIIAVVVIQLGADEKRSDKGLLNKAQHDLPVYYVGKRPFSGQFYSRGQARLVDEVTHFPDKFQIIGKPKQVSRWANQSGWRCLLNWQGKSSRGLYVCQ</sequence>
<keyword evidence="6 8" id="KW-1133">Transmembrane helix</keyword>
<organism evidence="10">
    <name type="scientific">Vibrio sp. HB236076</name>
    <dbReference type="NCBI Taxonomy" id="3232307"/>
    <lineage>
        <taxon>Bacteria</taxon>
        <taxon>Pseudomonadati</taxon>
        <taxon>Pseudomonadota</taxon>
        <taxon>Gammaproteobacteria</taxon>
        <taxon>Vibrionales</taxon>
        <taxon>Vibrionaceae</taxon>
        <taxon>Vibrio</taxon>
    </lineage>
</organism>
<evidence type="ECO:0000256" key="5">
    <source>
        <dbReference type="ARBA" id="ARBA00022692"/>
    </source>
</evidence>
<dbReference type="GO" id="GO:0006493">
    <property type="term" value="P:protein O-linked glycosylation"/>
    <property type="evidence" value="ECO:0007669"/>
    <property type="project" value="InterPro"/>
</dbReference>
<evidence type="ECO:0000259" key="9">
    <source>
        <dbReference type="Pfam" id="PF02366"/>
    </source>
</evidence>
<dbReference type="InterPro" id="IPR050297">
    <property type="entry name" value="LipidA_mod_glycosyltrf_83"/>
</dbReference>
<geneLocation type="plasmid" evidence="10">
    <name>p-HB236076</name>
</geneLocation>
<evidence type="ECO:0000256" key="3">
    <source>
        <dbReference type="ARBA" id="ARBA00022676"/>
    </source>
</evidence>
<feature type="transmembrane region" description="Helical" evidence="8">
    <location>
        <begin position="451"/>
        <end position="473"/>
    </location>
</feature>
<evidence type="ECO:0000256" key="2">
    <source>
        <dbReference type="ARBA" id="ARBA00022475"/>
    </source>
</evidence>
<evidence type="ECO:0000256" key="8">
    <source>
        <dbReference type="SAM" id="Phobius"/>
    </source>
</evidence>
<evidence type="ECO:0000256" key="6">
    <source>
        <dbReference type="ARBA" id="ARBA00022989"/>
    </source>
</evidence>
<dbReference type="PANTHER" id="PTHR33908">
    <property type="entry name" value="MANNOSYLTRANSFERASE YKCB-RELATED"/>
    <property type="match status" value="1"/>
</dbReference>
<feature type="transmembrane region" description="Helical" evidence="8">
    <location>
        <begin position="207"/>
        <end position="225"/>
    </location>
</feature>
<evidence type="ECO:0000313" key="10">
    <source>
        <dbReference type="EMBL" id="XDK26843.1"/>
    </source>
</evidence>
<keyword evidence="3 10" id="KW-0328">Glycosyltransferase</keyword>
<accession>A0AB39HLZ1</accession>
<evidence type="ECO:0000256" key="1">
    <source>
        <dbReference type="ARBA" id="ARBA00004651"/>
    </source>
</evidence>
<dbReference type="GO" id="GO:0000030">
    <property type="term" value="F:mannosyltransferase activity"/>
    <property type="evidence" value="ECO:0007669"/>
    <property type="project" value="InterPro"/>
</dbReference>
<keyword evidence="7 8" id="KW-0472">Membrane</keyword>
<dbReference type="GO" id="GO:0016763">
    <property type="term" value="F:pentosyltransferase activity"/>
    <property type="evidence" value="ECO:0007669"/>
    <property type="project" value="TreeGrafter"/>
</dbReference>
<feature type="domain" description="ArnT-like N-terminal" evidence="9">
    <location>
        <begin position="29"/>
        <end position="237"/>
    </location>
</feature>
<dbReference type="RefSeq" id="WP_306099757.1">
    <property type="nucleotide sequence ID" value="NZ_CP162602.1"/>
</dbReference>
<feature type="transmembrane region" description="Helical" evidence="8">
    <location>
        <begin position="322"/>
        <end position="339"/>
    </location>
</feature>
<feature type="transmembrane region" description="Helical" evidence="8">
    <location>
        <begin position="267"/>
        <end position="286"/>
    </location>
</feature>
<keyword evidence="4 10" id="KW-0808">Transferase</keyword>
<dbReference type="EMBL" id="CP162602">
    <property type="protein sequence ID" value="XDK26843.1"/>
    <property type="molecule type" value="Genomic_DNA"/>
</dbReference>
<dbReference type="GO" id="GO:0010041">
    <property type="term" value="P:response to iron(III) ion"/>
    <property type="evidence" value="ECO:0007669"/>
    <property type="project" value="TreeGrafter"/>
</dbReference>
<proteinExistence type="predicted"/>
<dbReference type="InterPro" id="IPR003342">
    <property type="entry name" value="ArnT-like_N"/>
</dbReference>
<name>A0AB39HLZ1_9VIBR</name>
<feature type="transmembrane region" description="Helical" evidence="8">
    <location>
        <begin position="7"/>
        <end position="29"/>
    </location>
</feature>
<dbReference type="PANTHER" id="PTHR33908:SF3">
    <property type="entry name" value="UNDECAPRENYL PHOSPHATE-ALPHA-4-AMINO-4-DEOXY-L-ARABINOSE ARABINOSYL TRANSFERASE"/>
    <property type="match status" value="1"/>
</dbReference>
<gene>
    <name evidence="10" type="ORF">AB0763_13740</name>
</gene>
<evidence type="ECO:0000256" key="7">
    <source>
        <dbReference type="ARBA" id="ARBA00023136"/>
    </source>
</evidence>
<keyword evidence="5 8" id="KW-0812">Transmembrane</keyword>
<feature type="transmembrane region" description="Helical" evidence="8">
    <location>
        <begin position="116"/>
        <end position="149"/>
    </location>
</feature>
<dbReference type="GO" id="GO:0005886">
    <property type="term" value="C:plasma membrane"/>
    <property type="evidence" value="ECO:0007669"/>
    <property type="project" value="UniProtKB-SubCell"/>
</dbReference>
<dbReference type="EC" id="2.4.-.-" evidence="10"/>
<dbReference type="AlphaFoldDB" id="A0AB39HLZ1"/>
<feature type="transmembrane region" description="Helical" evidence="8">
    <location>
        <begin position="176"/>
        <end position="195"/>
    </location>
</feature>
<reference evidence="10" key="1">
    <citation type="submission" date="2024-07" db="EMBL/GenBank/DDBJ databases">
        <title>Genome Analysis of a Potential Novel Vibrio Species Secreting pH- and Thermo-stable Alginate Lyase and its Application in Producing Alginate Oligosaccharides.</title>
        <authorList>
            <person name="Huang H."/>
            <person name="Bao K."/>
        </authorList>
    </citation>
    <scope>NUCLEOTIDE SEQUENCE</scope>
    <source>
        <strain evidence="10">HB236076</strain>
        <plasmid evidence="10">p-HB236076</plasmid>
    </source>
</reference>
<dbReference type="KEGG" id="vih:AB0763_13740"/>
<keyword evidence="2" id="KW-1003">Cell membrane</keyword>
<comment type="subcellular location">
    <subcellularLocation>
        <location evidence="1">Cell membrane</location>
        <topology evidence="1">Multi-pass membrane protein</topology>
    </subcellularLocation>
</comment>
<dbReference type="GO" id="GO:0009103">
    <property type="term" value="P:lipopolysaccharide biosynthetic process"/>
    <property type="evidence" value="ECO:0007669"/>
    <property type="project" value="UniProtKB-ARBA"/>
</dbReference>
<feature type="transmembrane region" description="Helical" evidence="8">
    <location>
        <begin position="87"/>
        <end position="104"/>
    </location>
</feature>
<protein>
    <submittedName>
        <fullName evidence="10">ArnT family glycosyltransferase</fullName>
        <ecNumber evidence="10">2.4.-.-</ecNumber>
    </submittedName>
</protein>
<keyword evidence="10" id="KW-0614">Plasmid</keyword>
<evidence type="ECO:0000256" key="4">
    <source>
        <dbReference type="ARBA" id="ARBA00022679"/>
    </source>
</evidence>
<dbReference type="Pfam" id="PF02366">
    <property type="entry name" value="PMT"/>
    <property type="match status" value="1"/>
</dbReference>
<feature type="transmembrane region" description="Helical" evidence="8">
    <location>
        <begin position="298"/>
        <end position="316"/>
    </location>
</feature>